<feature type="transmembrane region" description="Helical" evidence="2">
    <location>
        <begin position="245"/>
        <end position="268"/>
    </location>
</feature>
<evidence type="ECO:0000259" key="3">
    <source>
        <dbReference type="PROSITE" id="PS51034"/>
    </source>
</evidence>
<feature type="domain" description="ZP" evidence="3">
    <location>
        <begin position="1"/>
        <end position="51"/>
    </location>
</feature>
<evidence type="ECO:0000256" key="2">
    <source>
        <dbReference type="SAM" id="Phobius"/>
    </source>
</evidence>
<evidence type="ECO:0000313" key="5">
    <source>
        <dbReference type="Proteomes" id="UP000252519"/>
    </source>
</evidence>
<dbReference type="PANTHER" id="PTHR22907">
    <property type="entry name" value="GH04558P"/>
    <property type="match status" value="1"/>
</dbReference>
<evidence type="ECO:0000313" key="4">
    <source>
        <dbReference type="EMBL" id="RCN44011.1"/>
    </source>
</evidence>
<dbReference type="InterPro" id="IPR001507">
    <property type="entry name" value="ZP_dom"/>
</dbReference>
<keyword evidence="2" id="KW-0472">Membrane</keyword>
<gene>
    <name evidence="4" type="ORF">ANCCAN_10038</name>
</gene>
<proteinExistence type="predicted"/>
<dbReference type="Proteomes" id="UP000252519">
    <property type="component" value="Unassembled WGS sequence"/>
</dbReference>
<reference evidence="4 5" key="1">
    <citation type="submission" date="2014-10" db="EMBL/GenBank/DDBJ databases">
        <title>Draft genome of the hookworm Ancylostoma caninum.</title>
        <authorList>
            <person name="Mitreva M."/>
        </authorList>
    </citation>
    <scope>NUCLEOTIDE SEQUENCE [LARGE SCALE GENOMIC DNA]</scope>
    <source>
        <strain evidence="4 5">Baltimore</strain>
    </source>
</reference>
<protein>
    <recommendedName>
        <fullName evidence="3">ZP domain-containing protein</fullName>
    </recommendedName>
</protein>
<evidence type="ECO:0000256" key="1">
    <source>
        <dbReference type="ARBA" id="ARBA00022729"/>
    </source>
</evidence>
<keyword evidence="2" id="KW-0812">Transmembrane</keyword>
<organism evidence="4 5">
    <name type="scientific">Ancylostoma caninum</name>
    <name type="common">Dog hookworm</name>
    <dbReference type="NCBI Taxonomy" id="29170"/>
    <lineage>
        <taxon>Eukaryota</taxon>
        <taxon>Metazoa</taxon>
        <taxon>Ecdysozoa</taxon>
        <taxon>Nematoda</taxon>
        <taxon>Chromadorea</taxon>
        <taxon>Rhabditida</taxon>
        <taxon>Rhabditina</taxon>
        <taxon>Rhabditomorpha</taxon>
        <taxon>Strongyloidea</taxon>
        <taxon>Ancylostomatidae</taxon>
        <taxon>Ancylostomatinae</taxon>
        <taxon>Ancylostoma</taxon>
    </lineage>
</organism>
<dbReference type="OrthoDB" id="6139674at2759"/>
<accession>A0A368GI02</accession>
<keyword evidence="5" id="KW-1185">Reference proteome</keyword>
<comment type="caution">
    <text evidence="4">The sequence shown here is derived from an EMBL/GenBank/DDBJ whole genome shotgun (WGS) entry which is preliminary data.</text>
</comment>
<dbReference type="AlphaFoldDB" id="A0A368GI02"/>
<keyword evidence="1" id="KW-0732">Signal</keyword>
<keyword evidence="2" id="KW-1133">Transmembrane helix</keyword>
<name>A0A368GI02_ANCCA</name>
<dbReference type="PROSITE" id="PS51034">
    <property type="entry name" value="ZP_2"/>
    <property type="match status" value="1"/>
</dbReference>
<sequence>MPELMYSADLTRSFTAASAFNFPDQQSVYFNCQVRICYKLDDGCTDITPPRCGLLNTQDDALANDLNDDQLITSSTTESPTSSTTTPPVLITETTFPRTTKVYTTVTELTSTSAPTTTATTLNATEFPTPNSLHDFLRNAEDITDNGIASLEDSVTDGSGIEIAHATPVSLIRADHIPEHAGDVVESDVVQLKREMRRREAEAIDVDITSPELTIIDKDIAAELPEALHSMSPSTQSPSVCVPLAGFWLLAALIVLCCSIIAASLCYAQKQRDKFHIMP</sequence>
<dbReference type="STRING" id="29170.A0A368GI02"/>
<dbReference type="InterPro" id="IPR051962">
    <property type="entry name" value="Cuticlin"/>
</dbReference>
<dbReference type="PANTHER" id="PTHR22907:SF54">
    <property type="entry name" value="GH04558P"/>
    <property type="match status" value="1"/>
</dbReference>
<dbReference type="EMBL" id="JOJR01000141">
    <property type="protein sequence ID" value="RCN44011.1"/>
    <property type="molecule type" value="Genomic_DNA"/>
</dbReference>